<evidence type="ECO:0000313" key="2">
    <source>
        <dbReference type="Proteomes" id="UP001569153"/>
    </source>
</evidence>
<reference evidence="1 2" key="1">
    <citation type="submission" date="2024-06" db="EMBL/GenBank/DDBJ databases">
        <authorList>
            <person name="Steensen K."/>
            <person name="Seneca J."/>
            <person name="Bartlau N."/>
            <person name="Yu A.X."/>
            <person name="Polz M.F."/>
        </authorList>
    </citation>
    <scope>NUCLEOTIDE SEQUENCE [LARGE SCALE GENOMIC DNA]</scope>
    <source>
        <strain evidence="1 2">FF146</strain>
    </source>
</reference>
<proteinExistence type="predicted"/>
<dbReference type="Proteomes" id="UP001569153">
    <property type="component" value="Unassembled WGS sequence"/>
</dbReference>
<gene>
    <name evidence="1" type="ORF">ACED38_12750</name>
</gene>
<accession>A0ABV4M894</accession>
<name>A0ABV4M894_9VIBR</name>
<evidence type="ECO:0000313" key="1">
    <source>
        <dbReference type="EMBL" id="MEZ8195744.1"/>
    </source>
</evidence>
<keyword evidence="2" id="KW-1185">Reference proteome</keyword>
<comment type="caution">
    <text evidence="1">The sequence shown here is derived from an EMBL/GenBank/DDBJ whole genome shotgun (WGS) entry which is preliminary data.</text>
</comment>
<dbReference type="RefSeq" id="WP_371730584.1">
    <property type="nucleotide sequence ID" value="NZ_JBGOOT010000009.1"/>
</dbReference>
<dbReference type="InterPro" id="IPR021523">
    <property type="entry name" value="DUF3187"/>
</dbReference>
<organism evidence="1 2">
    <name type="scientific">Vibrio cortegadensis</name>
    <dbReference type="NCBI Taxonomy" id="1328770"/>
    <lineage>
        <taxon>Bacteria</taxon>
        <taxon>Pseudomonadati</taxon>
        <taxon>Pseudomonadota</taxon>
        <taxon>Gammaproteobacteria</taxon>
        <taxon>Vibrionales</taxon>
        <taxon>Vibrionaceae</taxon>
        <taxon>Vibrio</taxon>
    </lineage>
</organism>
<dbReference type="EMBL" id="JBGOOT010000009">
    <property type="protein sequence ID" value="MEZ8195744.1"/>
    <property type="molecule type" value="Genomic_DNA"/>
</dbReference>
<sequence length="314" mass="35931">MKNRQLLFILPIIYCSHTFASQPIYSYAQSPIHSNVLSLQLRDSNALAPGSFEVKSSYNQASVWAETSDYFLDFYQNQADIAILWQVNSRWKSEVGFKRIVARDNGLDELTHNFHDFFGIGQNGRDEVPQDQFHISIPELGIEIKDFEGETLTNALTSYNEYRFYSDTNHSLSAGFSIYYNFVNSGPFKRDSFEQGVQINYSFRNENHTFHSMLGVVNRSSSDIPNELLTKQAGMWAVGYNYAFNNNHSVIIESHNYSGWAESNDDFSEPSNEVVLGYRYSLERVALGFSMSENARNMDNSTDIAFTIGLRYLI</sequence>
<dbReference type="Pfam" id="PF11383">
    <property type="entry name" value="DUF3187"/>
    <property type="match status" value="1"/>
</dbReference>
<protein>
    <submittedName>
        <fullName evidence="1">DUF3187 family protein</fullName>
    </submittedName>
</protein>